<name>A0A7G9G572_9FIRM</name>
<keyword evidence="6 7" id="KW-0804">Transcription</keyword>
<dbReference type="GO" id="GO:0005737">
    <property type="term" value="C:cytoplasm"/>
    <property type="evidence" value="ECO:0007669"/>
    <property type="project" value="UniProtKB-SubCell"/>
</dbReference>
<keyword evidence="7" id="KW-0028">Amino-acid biosynthesis</keyword>
<evidence type="ECO:0000256" key="8">
    <source>
        <dbReference type="NCBIfam" id="TIGR01529"/>
    </source>
</evidence>
<evidence type="ECO:0000256" key="1">
    <source>
        <dbReference type="ARBA" id="ARBA00004496"/>
    </source>
</evidence>
<dbReference type="AlphaFoldDB" id="A0A7G9G572"/>
<sequence length="151" mass="16765">MKIERHSKIVELIGKYDIETQEELAEKLNEAGFRVTQATVSRDIRELKLTKVAVDGGGQKYVVLHKADSNLNDKYIRILRDGFVSMDMAQNILVVKTVPGMAMAVAAALDALRFHEIVGCIAGDDAIMCAVRSVDDTIIVMEKLRRVMSSQ</sequence>
<evidence type="ECO:0000256" key="2">
    <source>
        <dbReference type="ARBA" id="ARBA00008316"/>
    </source>
</evidence>
<keyword evidence="7" id="KW-0678">Repressor</keyword>
<accession>A0A7G9G572</accession>
<evidence type="ECO:0000256" key="4">
    <source>
        <dbReference type="ARBA" id="ARBA00023015"/>
    </source>
</evidence>
<dbReference type="GO" id="GO:1900079">
    <property type="term" value="P:regulation of arginine biosynthetic process"/>
    <property type="evidence" value="ECO:0007669"/>
    <property type="project" value="UniProtKB-UniRule"/>
</dbReference>
<keyword evidence="3 7" id="KW-0963">Cytoplasm</keyword>
<dbReference type="InterPro" id="IPR036251">
    <property type="entry name" value="Arg_repress_C_sf"/>
</dbReference>
<dbReference type="EMBL" id="CP060634">
    <property type="protein sequence ID" value="QNM05954.1"/>
    <property type="molecule type" value="Genomic_DNA"/>
</dbReference>
<gene>
    <name evidence="7 11" type="primary">argR</name>
    <name evidence="11" type="ORF">H9Q78_01925</name>
</gene>
<comment type="similarity">
    <text evidence="2 7">Belongs to the ArgR family.</text>
</comment>
<dbReference type="PRINTS" id="PR01467">
    <property type="entry name" value="ARGREPRESSOR"/>
</dbReference>
<comment type="pathway">
    <text evidence="7">Amino-acid biosynthesis; L-arginine biosynthesis [regulation].</text>
</comment>
<evidence type="ECO:0000256" key="7">
    <source>
        <dbReference type="HAMAP-Rule" id="MF_00173"/>
    </source>
</evidence>
<evidence type="ECO:0000256" key="5">
    <source>
        <dbReference type="ARBA" id="ARBA00023125"/>
    </source>
</evidence>
<dbReference type="RefSeq" id="WP_147596480.1">
    <property type="nucleotide sequence ID" value="NZ_CP060634.1"/>
</dbReference>
<dbReference type="InterPro" id="IPR036390">
    <property type="entry name" value="WH_DNA-bd_sf"/>
</dbReference>
<keyword evidence="5 7" id="KW-0238">DNA-binding</keyword>
<dbReference type="Proteomes" id="UP000515823">
    <property type="component" value="Chromosome"/>
</dbReference>
<evidence type="ECO:0000259" key="9">
    <source>
        <dbReference type="Pfam" id="PF01316"/>
    </source>
</evidence>
<dbReference type="Pfam" id="PF02863">
    <property type="entry name" value="Arg_repressor_C"/>
    <property type="match status" value="1"/>
</dbReference>
<evidence type="ECO:0000256" key="6">
    <source>
        <dbReference type="ARBA" id="ARBA00023163"/>
    </source>
</evidence>
<feature type="domain" description="Arginine repressor C-terminal" evidence="10">
    <location>
        <begin position="79"/>
        <end position="145"/>
    </location>
</feature>
<dbReference type="NCBIfam" id="TIGR01529">
    <property type="entry name" value="argR_whole"/>
    <property type="match status" value="1"/>
</dbReference>
<proteinExistence type="inferred from homology"/>
<dbReference type="GO" id="GO:0003677">
    <property type="term" value="F:DNA binding"/>
    <property type="evidence" value="ECO:0007669"/>
    <property type="project" value="UniProtKB-KW"/>
</dbReference>
<dbReference type="SUPFAM" id="SSF55252">
    <property type="entry name" value="C-terminal domain of arginine repressor"/>
    <property type="match status" value="1"/>
</dbReference>
<keyword evidence="4 7" id="KW-0805">Transcription regulation</keyword>
<dbReference type="InterPro" id="IPR020900">
    <property type="entry name" value="Arg_repress_DNA-bd"/>
</dbReference>
<dbReference type="InterPro" id="IPR020899">
    <property type="entry name" value="Arg_repress_C"/>
</dbReference>
<comment type="subcellular location">
    <subcellularLocation>
        <location evidence="1 7">Cytoplasm</location>
    </subcellularLocation>
</comment>
<keyword evidence="12" id="KW-1185">Reference proteome</keyword>
<dbReference type="Pfam" id="PF01316">
    <property type="entry name" value="Arg_repressor"/>
    <property type="match status" value="1"/>
</dbReference>
<dbReference type="Gene3D" id="3.30.1360.40">
    <property type="match status" value="1"/>
</dbReference>
<dbReference type="PANTHER" id="PTHR34471:SF1">
    <property type="entry name" value="ARGININE REPRESSOR"/>
    <property type="match status" value="1"/>
</dbReference>
<dbReference type="SUPFAM" id="SSF46785">
    <property type="entry name" value="Winged helix' DNA-binding domain"/>
    <property type="match status" value="1"/>
</dbReference>
<dbReference type="InterPro" id="IPR036388">
    <property type="entry name" value="WH-like_DNA-bd_sf"/>
</dbReference>
<dbReference type="Gene3D" id="1.10.10.10">
    <property type="entry name" value="Winged helix-like DNA-binding domain superfamily/Winged helix DNA-binding domain"/>
    <property type="match status" value="1"/>
</dbReference>
<dbReference type="UniPathway" id="UPA00068"/>
<protein>
    <recommendedName>
        <fullName evidence="7 8">Arginine repressor</fullName>
    </recommendedName>
</protein>
<dbReference type="HAMAP" id="MF_00173">
    <property type="entry name" value="Arg_repressor"/>
    <property type="match status" value="1"/>
</dbReference>
<dbReference type="GO" id="GO:0051259">
    <property type="term" value="P:protein complex oligomerization"/>
    <property type="evidence" value="ECO:0007669"/>
    <property type="project" value="InterPro"/>
</dbReference>
<organism evidence="11 12">
    <name type="scientific">Qiania dongpingensis</name>
    <dbReference type="NCBI Taxonomy" id="2763669"/>
    <lineage>
        <taxon>Bacteria</taxon>
        <taxon>Bacillati</taxon>
        <taxon>Bacillota</taxon>
        <taxon>Clostridia</taxon>
        <taxon>Lachnospirales</taxon>
        <taxon>Lachnospiraceae</taxon>
        <taxon>Qiania</taxon>
    </lineage>
</organism>
<evidence type="ECO:0000313" key="12">
    <source>
        <dbReference type="Proteomes" id="UP000515823"/>
    </source>
</evidence>
<dbReference type="GO" id="GO:0034618">
    <property type="term" value="F:arginine binding"/>
    <property type="evidence" value="ECO:0007669"/>
    <property type="project" value="InterPro"/>
</dbReference>
<dbReference type="KEGG" id="qdo:H9Q78_01925"/>
<evidence type="ECO:0000256" key="3">
    <source>
        <dbReference type="ARBA" id="ARBA00022490"/>
    </source>
</evidence>
<dbReference type="InterPro" id="IPR001669">
    <property type="entry name" value="Arg_repress"/>
</dbReference>
<reference evidence="11 12" key="1">
    <citation type="submission" date="2020-08" db="EMBL/GenBank/DDBJ databases">
        <authorList>
            <person name="Liu C."/>
            <person name="Sun Q."/>
        </authorList>
    </citation>
    <scope>NUCLEOTIDE SEQUENCE [LARGE SCALE GENOMIC DNA]</scope>
    <source>
        <strain evidence="11 12">NSJ-38</strain>
    </source>
</reference>
<dbReference type="PANTHER" id="PTHR34471">
    <property type="entry name" value="ARGININE REPRESSOR"/>
    <property type="match status" value="1"/>
</dbReference>
<dbReference type="GO" id="GO:0006526">
    <property type="term" value="P:L-arginine biosynthetic process"/>
    <property type="evidence" value="ECO:0007669"/>
    <property type="project" value="UniProtKB-UniPathway"/>
</dbReference>
<feature type="domain" description="Arginine repressor DNA-binding" evidence="9">
    <location>
        <begin position="2"/>
        <end position="66"/>
    </location>
</feature>
<evidence type="ECO:0000313" key="11">
    <source>
        <dbReference type="EMBL" id="QNM05954.1"/>
    </source>
</evidence>
<evidence type="ECO:0000259" key="10">
    <source>
        <dbReference type="Pfam" id="PF02863"/>
    </source>
</evidence>
<dbReference type="GO" id="GO:0003700">
    <property type="term" value="F:DNA-binding transcription factor activity"/>
    <property type="evidence" value="ECO:0007669"/>
    <property type="project" value="UniProtKB-UniRule"/>
</dbReference>
<keyword evidence="7" id="KW-0055">Arginine biosynthesis</keyword>
<comment type="function">
    <text evidence="7">Regulates arginine biosynthesis genes.</text>
</comment>